<evidence type="ECO:0000256" key="1">
    <source>
        <dbReference type="ARBA" id="ARBA00009865"/>
    </source>
</evidence>
<organism evidence="5">
    <name type="scientific">Ligilactobacillus agilis</name>
    <dbReference type="NCBI Taxonomy" id="1601"/>
    <lineage>
        <taxon>Bacteria</taxon>
        <taxon>Bacillati</taxon>
        <taxon>Bacillota</taxon>
        <taxon>Bacilli</taxon>
        <taxon>Lactobacillales</taxon>
        <taxon>Lactobacillaceae</taxon>
        <taxon>Ligilactobacillus</taxon>
    </lineage>
</organism>
<dbReference type="GO" id="GO:0004553">
    <property type="term" value="F:hydrolase activity, hydrolyzing O-glycosyl compounds"/>
    <property type="evidence" value="ECO:0007669"/>
    <property type="project" value="InterPro"/>
</dbReference>
<dbReference type="InterPro" id="IPR023296">
    <property type="entry name" value="Glyco_hydro_beta-prop_sf"/>
</dbReference>
<evidence type="ECO:0000256" key="2">
    <source>
        <dbReference type="ARBA" id="ARBA00022801"/>
    </source>
</evidence>
<comment type="caution">
    <text evidence="5">The sequence shown here is derived from an EMBL/GenBank/DDBJ whole genome shotgun (WGS) entry which is preliminary data.</text>
</comment>
<proteinExistence type="inferred from homology"/>
<sequence>MKKIGAILLLCLFLLGMYFSFGKKSKIIVSFVDENGTQLVVDSKSYTGKVGMLLLPKKLEREVPGYTPTKKLIFFKSKNQTLTLKFKSKNYNKEIKSLKEAKYVGATFQPMTVEVKHGWQQDPYNTARVYDGRKTGKDSLRVLYSNDGINWKKLNVSYPKVNLRDPSIAKINGYWYIIYTKGLVRTKDFRKWEHLKWNHANEFVNRYEWAPEFVRDKFGKWHVVMAGMSKVTRNFQLYISNFDPQTGEVANDWQKIVLSNAPNNAIDANIQYANGKYILFYKNEDLATNKIAMATSDNLLGPYDSKQQNIDLGQNHIGAEGPEALISGKDMTLYIDTYQFRGDPRNNNNVYYDGLHFTRLINGKWTNLSKVNAPILIRHFSIWRNE</sequence>
<reference evidence="5" key="1">
    <citation type="submission" date="2019-10" db="EMBL/GenBank/DDBJ databases">
        <title>Lactobacillus agilis SY111 Whole Genome Sequencing Project.</title>
        <authorList>
            <person name="Suzuki S."/>
            <person name="Endo A."/>
            <person name="Maeno S."/>
            <person name="Shiwa Y."/>
            <person name="Matsutani M."/>
            <person name="Kajikawa A."/>
        </authorList>
    </citation>
    <scope>NUCLEOTIDE SEQUENCE</scope>
    <source>
        <strain evidence="5">SY111</strain>
    </source>
</reference>
<evidence type="ECO:0000256" key="3">
    <source>
        <dbReference type="ARBA" id="ARBA00023295"/>
    </source>
</evidence>
<protein>
    <recommendedName>
        <fullName evidence="6">Beta-xylosidase</fullName>
    </recommendedName>
</protein>
<keyword evidence="2 4" id="KW-0378">Hydrolase</keyword>
<dbReference type="Pfam" id="PF04616">
    <property type="entry name" value="Glyco_hydro_43"/>
    <property type="match status" value="1"/>
</dbReference>
<dbReference type="PROSITE" id="PS00213">
    <property type="entry name" value="LIPOCALIN"/>
    <property type="match status" value="1"/>
</dbReference>
<evidence type="ECO:0008006" key="6">
    <source>
        <dbReference type="Google" id="ProtNLM"/>
    </source>
</evidence>
<keyword evidence="3 4" id="KW-0326">Glycosidase</keyword>
<dbReference type="Gene3D" id="2.115.10.20">
    <property type="entry name" value="Glycosyl hydrolase domain, family 43"/>
    <property type="match status" value="1"/>
</dbReference>
<dbReference type="SUPFAM" id="SSF75005">
    <property type="entry name" value="Arabinanase/levansucrase/invertase"/>
    <property type="match status" value="1"/>
</dbReference>
<dbReference type="GO" id="GO:0005975">
    <property type="term" value="P:carbohydrate metabolic process"/>
    <property type="evidence" value="ECO:0007669"/>
    <property type="project" value="InterPro"/>
</dbReference>
<evidence type="ECO:0000313" key="5">
    <source>
        <dbReference type="EMBL" id="GET09276.1"/>
    </source>
</evidence>
<evidence type="ECO:0000256" key="4">
    <source>
        <dbReference type="RuleBase" id="RU361187"/>
    </source>
</evidence>
<dbReference type="InterPro" id="IPR022272">
    <property type="entry name" value="Lipocalin_CS"/>
</dbReference>
<name>A0A6F9XVK4_9LACO</name>
<dbReference type="InterPro" id="IPR006710">
    <property type="entry name" value="Glyco_hydro_43"/>
</dbReference>
<dbReference type="RefSeq" id="WP_225439787.1">
    <property type="nucleotide sequence ID" value="NZ_BLAN01000127.1"/>
</dbReference>
<dbReference type="EMBL" id="BLAN01000127">
    <property type="protein sequence ID" value="GET09276.1"/>
    <property type="molecule type" value="Genomic_DNA"/>
</dbReference>
<dbReference type="AlphaFoldDB" id="A0A6F9XVK4"/>
<gene>
    <name evidence="5" type="ORF">SY111_19000</name>
</gene>
<comment type="similarity">
    <text evidence="1 4">Belongs to the glycosyl hydrolase 43 family.</text>
</comment>
<accession>A0A6F9XVK4</accession>
<dbReference type="Proteomes" id="UP000494178">
    <property type="component" value="Unassembled WGS sequence"/>
</dbReference>